<dbReference type="InterPro" id="IPR037465">
    <property type="entry name" value="YlxR"/>
</dbReference>
<accession>A0A1G5RS10</accession>
<evidence type="ECO:0000259" key="1">
    <source>
        <dbReference type="Pfam" id="PF04296"/>
    </source>
</evidence>
<dbReference type="Pfam" id="PF04296">
    <property type="entry name" value="YlxR"/>
    <property type="match status" value="1"/>
</dbReference>
<dbReference type="SUPFAM" id="SSF64376">
    <property type="entry name" value="YlxR-like"/>
    <property type="match status" value="1"/>
</dbReference>
<sequence>MKPRKIPMRTCVGCGEQKTKKELIRVVKNNEDQVFIDFVGKANGRGAYLCPDPECLRKAEKRDALSRSLGTRIDKAVYAELEKQLEEKQKK</sequence>
<dbReference type="PANTHER" id="PTHR34215:SF1">
    <property type="entry name" value="YLXR DOMAIN-CONTAINING PROTEIN"/>
    <property type="match status" value="1"/>
</dbReference>
<dbReference type="InterPro" id="IPR035931">
    <property type="entry name" value="YlxR-like_sf"/>
</dbReference>
<name>A0A1G5RS10_9FIRM</name>
<proteinExistence type="predicted"/>
<evidence type="ECO:0000313" key="3">
    <source>
        <dbReference type="Proteomes" id="UP000199208"/>
    </source>
</evidence>
<evidence type="ECO:0000313" key="2">
    <source>
        <dbReference type="EMBL" id="SCZ76852.1"/>
    </source>
</evidence>
<dbReference type="RefSeq" id="WP_207646397.1">
    <property type="nucleotide sequence ID" value="NZ_FMWL01000002.1"/>
</dbReference>
<dbReference type="NCBIfam" id="NF047356">
    <property type="entry name" value="RNA_bind_RnpM"/>
    <property type="match status" value="1"/>
</dbReference>
<gene>
    <name evidence="2" type="ORF">SAMN03080599_00439</name>
</gene>
<dbReference type="Gene3D" id="3.30.1230.10">
    <property type="entry name" value="YlxR-like"/>
    <property type="match status" value="1"/>
</dbReference>
<feature type="domain" description="YlxR" evidence="1">
    <location>
        <begin position="9"/>
        <end position="83"/>
    </location>
</feature>
<dbReference type="InterPro" id="IPR007393">
    <property type="entry name" value="YlxR_dom"/>
</dbReference>
<dbReference type="AlphaFoldDB" id="A0A1G5RS10"/>
<dbReference type="CDD" id="cd00279">
    <property type="entry name" value="YlxR"/>
    <property type="match status" value="1"/>
</dbReference>
<protein>
    <recommendedName>
        <fullName evidence="1">YlxR domain-containing protein</fullName>
    </recommendedName>
</protein>
<keyword evidence="3" id="KW-1185">Reference proteome</keyword>
<organism evidence="2 3">
    <name type="scientific">Acidaminobacter hydrogenoformans DSM 2784</name>
    <dbReference type="NCBI Taxonomy" id="1120920"/>
    <lineage>
        <taxon>Bacteria</taxon>
        <taxon>Bacillati</taxon>
        <taxon>Bacillota</taxon>
        <taxon>Clostridia</taxon>
        <taxon>Peptostreptococcales</taxon>
        <taxon>Acidaminobacteraceae</taxon>
        <taxon>Acidaminobacter</taxon>
    </lineage>
</organism>
<dbReference type="EMBL" id="FMWL01000002">
    <property type="protein sequence ID" value="SCZ76852.1"/>
    <property type="molecule type" value="Genomic_DNA"/>
</dbReference>
<dbReference type="Proteomes" id="UP000199208">
    <property type="component" value="Unassembled WGS sequence"/>
</dbReference>
<reference evidence="2 3" key="1">
    <citation type="submission" date="2016-10" db="EMBL/GenBank/DDBJ databases">
        <authorList>
            <person name="de Groot N.N."/>
        </authorList>
    </citation>
    <scope>NUCLEOTIDE SEQUENCE [LARGE SCALE GENOMIC DNA]</scope>
    <source>
        <strain evidence="2 3">DSM 2784</strain>
    </source>
</reference>
<dbReference type="PANTHER" id="PTHR34215">
    <property type="entry name" value="BLL0784 PROTEIN"/>
    <property type="match status" value="1"/>
</dbReference>
<dbReference type="STRING" id="1120920.SAMN03080599_00439"/>